<keyword evidence="3" id="KW-0479">Metal-binding</keyword>
<dbReference type="InterPro" id="IPR004113">
    <property type="entry name" value="FAD-bd_oxidored_4_C"/>
</dbReference>
<dbReference type="SUPFAM" id="SSF55103">
    <property type="entry name" value="FAD-linked oxidases, C-terminal domain"/>
    <property type="match status" value="1"/>
</dbReference>
<evidence type="ECO:0000256" key="2">
    <source>
        <dbReference type="ARBA" id="ARBA00022630"/>
    </source>
</evidence>
<dbReference type="InterPro" id="IPR016169">
    <property type="entry name" value="FAD-bd_PCMH_sub2"/>
</dbReference>
<evidence type="ECO:0000256" key="6">
    <source>
        <dbReference type="ARBA" id="ARBA00023004"/>
    </source>
</evidence>
<evidence type="ECO:0000256" key="4">
    <source>
        <dbReference type="ARBA" id="ARBA00022827"/>
    </source>
</evidence>
<proteinExistence type="predicted"/>
<dbReference type="EMBL" id="JBHTNF010000009">
    <property type="protein sequence ID" value="MFD1329219.1"/>
    <property type="molecule type" value="Genomic_DNA"/>
</dbReference>
<dbReference type="PANTHER" id="PTHR11748">
    <property type="entry name" value="D-LACTATE DEHYDROGENASE"/>
    <property type="match status" value="1"/>
</dbReference>
<evidence type="ECO:0000256" key="1">
    <source>
        <dbReference type="ARBA" id="ARBA00001974"/>
    </source>
</evidence>
<dbReference type="PROSITE" id="PS51387">
    <property type="entry name" value="FAD_PCMH"/>
    <property type="match status" value="1"/>
</dbReference>
<dbReference type="PROSITE" id="PS00198">
    <property type="entry name" value="4FE4S_FER_1"/>
    <property type="match status" value="1"/>
</dbReference>
<accession>A0ABW3YZ23</accession>
<keyword evidence="7" id="KW-0411">Iron-sulfur</keyword>
<dbReference type="InterPro" id="IPR036318">
    <property type="entry name" value="FAD-bd_PCMH-like_sf"/>
</dbReference>
<dbReference type="SUPFAM" id="SSF56176">
    <property type="entry name" value="FAD-binding/transporter-associated domain-like"/>
    <property type="match status" value="1"/>
</dbReference>
<reference evidence="11" key="1">
    <citation type="journal article" date="2019" name="Int. J. Syst. Evol. Microbiol.">
        <title>The Global Catalogue of Microorganisms (GCM) 10K type strain sequencing project: providing services to taxonomists for standard genome sequencing and annotation.</title>
        <authorList>
            <consortium name="The Broad Institute Genomics Platform"/>
            <consortium name="The Broad Institute Genome Sequencing Center for Infectious Disease"/>
            <person name="Wu L."/>
            <person name="Ma J."/>
        </authorList>
    </citation>
    <scope>NUCLEOTIDE SEQUENCE [LARGE SCALE GENOMIC DNA]</scope>
    <source>
        <strain evidence="11">CCUG 55609</strain>
    </source>
</reference>
<keyword evidence="6" id="KW-0408">Iron</keyword>
<dbReference type="Pfam" id="PF13183">
    <property type="entry name" value="Fer4_8"/>
    <property type="match status" value="1"/>
</dbReference>
<evidence type="ECO:0000256" key="7">
    <source>
        <dbReference type="ARBA" id="ARBA00023014"/>
    </source>
</evidence>
<dbReference type="PROSITE" id="PS51379">
    <property type="entry name" value="4FE4S_FER_2"/>
    <property type="match status" value="1"/>
</dbReference>
<dbReference type="InterPro" id="IPR016164">
    <property type="entry name" value="FAD-linked_Oxase-like_C"/>
</dbReference>
<dbReference type="InterPro" id="IPR006094">
    <property type="entry name" value="Oxid_FAD_bind_N"/>
</dbReference>
<evidence type="ECO:0000259" key="8">
    <source>
        <dbReference type="PROSITE" id="PS51379"/>
    </source>
</evidence>
<dbReference type="SUPFAM" id="SSF46548">
    <property type="entry name" value="alpha-helical ferredoxin"/>
    <property type="match status" value="1"/>
</dbReference>
<dbReference type="Pfam" id="PF02913">
    <property type="entry name" value="FAD-oxidase_C"/>
    <property type="match status" value="1"/>
</dbReference>
<keyword evidence="4" id="KW-0274">FAD</keyword>
<name>A0ABW3YZ23_MYCRA</name>
<feature type="domain" description="4Fe-4S ferredoxin-type" evidence="8">
    <location>
        <begin position="652"/>
        <end position="681"/>
    </location>
</feature>
<dbReference type="InterPro" id="IPR017900">
    <property type="entry name" value="4Fe4S_Fe_S_CS"/>
</dbReference>
<organism evidence="10 11">
    <name type="scientific">Mycoplana ramosa</name>
    <name type="common">Mycoplana bullata</name>
    <dbReference type="NCBI Taxonomy" id="40837"/>
    <lineage>
        <taxon>Bacteria</taxon>
        <taxon>Pseudomonadati</taxon>
        <taxon>Pseudomonadota</taxon>
        <taxon>Alphaproteobacteria</taxon>
        <taxon>Hyphomicrobiales</taxon>
        <taxon>Rhizobiaceae</taxon>
        <taxon>Mycoplana</taxon>
    </lineage>
</organism>
<evidence type="ECO:0000313" key="10">
    <source>
        <dbReference type="EMBL" id="MFD1329219.1"/>
    </source>
</evidence>
<gene>
    <name evidence="10" type="ORF">ACFQ33_15120</name>
</gene>
<comment type="caution">
    <text evidence="10">The sequence shown here is derived from an EMBL/GenBank/DDBJ whole genome shotgun (WGS) entry which is preliminary data.</text>
</comment>
<keyword evidence="5" id="KW-0560">Oxidoreductase</keyword>
<evidence type="ECO:0000259" key="9">
    <source>
        <dbReference type="PROSITE" id="PS51387"/>
    </source>
</evidence>
<dbReference type="RefSeq" id="WP_374835706.1">
    <property type="nucleotide sequence ID" value="NZ_JBHEEW010000002.1"/>
</dbReference>
<sequence length="1022" mass="111159">MIPRLPSNGRPSSPSDAFLHHLASGDFEGDIGTSAAERTVFSTDNSIYQVEPAGIVFPRNIHDLKRIARALSRPEFAGVTLAPRGGGTGTNGQSLTTGVVVDCSRHMNRILEIDPVRRTARVEAGVVKDQLNKALAPHGLFFAPELSTSNRATIGGMISTDACGQGSCLYGKTSNHVLALRVVLTDGSDFFSRPVCQEELRALQSRRDRIGDIHRTLARIAIDDRGDIERIFPKLNRFMTGYDLAHLIREDGKFDLNAVLCGSEGTLAMIAEAELNLLPLPAHAALVNIRYDNFNAALEDARNLGALNVASVETIDETVLRLAKGDIIWPRIAAYFPNDADLPANGINIVEVLADTPEALAEKLSAVTAALQNSSFPGRKGFTTTHGKAEIEAVWTMRKRAVGLLGNVEGPVRPVAFVEDTAVPPENLAAYIREFRSLLDGEGLTYGMFGHVDAGVLHVRPALDLTRPEHAALVRRISDAVVALVRKYGGVLWGEHGKGVRSEYVPEFFGPLYPRLQEIKAAFDPLGQLNPGKIVAPSGKALPKIDAIPLRGTLDREIGNDIRTAFDNAAYCNGNGACFDFDADGLMCPSYKATRDRRQSPKGRASLMREWLRRLAERDVDPRREAARRHLFGFARRLWNSLNPANRNDFSHEVRAAMDTCLACKACAGQCPVKVSVPAFRAKFLALYYQRYLRPLKDPLVGAIEITLPLMARMRPLYNLVAGSSAGQAVMRCAGLTALPVLPQLSLRRELARRNVPVATPADLGRLDPAARSRAVVFVPDAFTEHFDPQVLVDAVDVARLLGLSPFVAQPVVNGKALHVHGYLDAFQKTARRTAAVLDRLAKTGVPLVGIDPSMTLTFRSEYSSVGIQARVLLPQEWLSGILDRPPLPSSEGQKRYLLMAHCTERTNLPAATSEWRDVFAKLGVDLVTGETGCCGMAGTFGHEVRNRPLSEALYAMSWQPALAAAGSADIVMATGYSCRSQANLMEGRRLLHPLQVIRAILQANPALSSGMPGMISDRLKA</sequence>
<dbReference type="PANTHER" id="PTHR11748:SF119">
    <property type="entry name" value="D-2-HYDROXYGLUTARATE DEHYDROGENASE"/>
    <property type="match status" value="1"/>
</dbReference>
<feature type="domain" description="FAD-binding PCMH-type" evidence="9">
    <location>
        <begin position="48"/>
        <end position="280"/>
    </location>
</feature>
<dbReference type="InterPro" id="IPR016166">
    <property type="entry name" value="FAD-bd_PCMH"/>
</dbReference>
<evidence type="ECO:0000256" key="5">
    <source>
        <dbReference type="ARBA" id="ARBA00023002"/>
    </source>
</evidence>
<keyword evidence="2" id="KW-0285">Flavoprotein</keyword>
<dbReference type="Gene3D" id="3.30.70.2740">
    <property type="match status" value="1"/>
</dbReference>
<protein>
    <submittedName>
        <fullName evidence="10">FAD-binding and (Fe-S)-binding domain-containing protein</fullName>
    </submittedName>
</protein>
<dbReference type="Proteomes" id="UP001597173">
    <property type="component" value="Unassembled WGS sequence"/>
</dbReference>
<dbReference type="Gene3D" id="3.30.465.10">
    <property type="match status" value="1"/>
</dbReference>
<evidence type="ECO:0000256" key="3">
    <source>
        <dbReference type="ARBA" id="ARBA00022723"/>
    </source>
</evidence>
<evidence type="ECO:0000313" key="11">
    <source>
        <dbReference type="Proteomes" id="UP001597173"/>
    </source>
</evidence>
<dbReference type="Pfam" id="PF01565">
    <property type="entry name" value="FAD_binding_4"/>
    <property type="match status" value="1"/>
</dbReference>
<dbReference type="InterPro" id="IPR017896">
    <property type="entry name" value="4Fe4S_Fe-S-bd"/>
</dbReference>
<keyword evidence="11" id="KW-1185">Reference proteome</keyword>
<comment type="cofactor">
    <cofactor evidence="1">
        <name>FAD</name>
        <dbReference type="ChEBI" id="CHEBI:57692"/>
    </cofactor>
</comment>